<dbReference type="EMBL" id="FQZT01000020">
    <property type="protein sequence ID" value="SHJ85495.1"/>
    <property type="molecule type" value="Genomic_DNA"/>
</dbReference>
<dbReference type="Gene3D" id="3.30.565.10">
    <property type="entry name" value="Histidine kinase-like ATPase, C-terminal domain"/>
    <property type="match status" value="1"/>
</dbReference>
<dbReference type="PANTHER" id="PTHR43065:SF42">
    <property type="entry name" value="TWO-COMPONENT SENSOR PPRA"/>
    <property type="match status" value="1"/>
</dbReference>
<dbReference type="NCBIfam" id="TIGR00229">
    <property type="entry name" value="sensory_box"/>
    <property type="match status" value="1"/>
</dbReference>
<dbReference type="Pfam" id="PF00512">
    <property type="entry name" value="HisKA"/>
    <property type="match status" value="1"/>
</dbReference>
<evidence type="ECO:0000313" key="10">
    <source>
        <dbReference type="EMBL" id="SHJ85495.1"/>
    </source>
</evidence>
<dbReference type="Gene3D" id="1.10.287.130">
    <property type="match status" value="1"/>
</dbReference>
<feature type="domain" description="Histidine kinase" evidence="7">
    <location>
        <begin position="334"/>
        <end position="564"/>
    </location>
</feature>
<dbReference type="Gene3D" id="3.40.50.2300">
    <property type="match status" value="1"/>
</dbReference>
<dbReference type="Gene3D" id="3.30.450.20">
    <property type="entry name" value="PAS domain"/>
    <property type="match status" value="1"/>
</dbReference>
<dbReference type="CDD" id="cd00130">
    <property type="entry name" value="PAS"/>
    <property type="match status" value="1"/>
</dbReference>
<organism evidence="10 11">
    <name type="scientific">Malonomonas rubra DSM 5091</name>
    <dbReference type="NCBI Taxonomy" id="1122189"/>
    <lineage>
        <taxon>Bacteria</taxon>
        <taxon>Pseudomonadati</taxon>
        <taxon>Thermodesulfobacteriota</taxon>
        <taxon>Desulfuromonadia</taxon>
        <taxon>Desulfuromonadales</taxon>
        <taxon>Geopsychrobacteraceae</taxon>
        <taxon>Malonomonas</taxon>
    </lineage>
</organism>
<dbReference type="InterPro" id="IPR036890">
    <property type="entry name" value="HATPase_C_sf"/>
</dbReference>
<dbReference type="InterPro" id="IPR035965">
    <property type="entry name" value="PAS-like_dom_sf"/>
</dbReference>
<dbReference type="GO" id="GO:0000155">
    <property type="term" value="F:phosphorelay sensor kinase activity"/>
    <property type="evidence" value="ECO:0007669"/>
    <property type="project" value="InterPro"/>
</dbReference>
<dbReference type="CDD" id="cd00156">
    <property type="entry name" value="REC"/>
    <property type="match status" value="1"/>
</dbReference>
<feature type="modified residue" description="4-aspartylphosphate" evidence="4">
    <location>
        <position position="635"/>
    </location>
</feature>
<dbReference type="InterPro" id="IPR003661">
    <property type="entry name" value="HisK_dim/P_dom"/>
</dbReference>
<dbReference type="InterPro" id="IPR003594">
    <property type="entry name" value="HATPase_dom"/>
</dbReference>
<dbReference type="PROSITE" id="PS50110">
    <property type="entry name" value="RESPONSE_REGULATORY"/>
    <property type="match status" value="1"/>
</dbReference>
<name>A0A1M6MPQ7_MALRU</name>
<dbReference type="SMART" id="SM00448">
    <property type="entry name" value="REC"/>
    <property type="match status" value="1"/>
</dbReference>
<feature type="transmembrane region" description="Helical" evidence="6">
    <location>
        <begin position="130"/>
        <end position="154"/>
    </location>
</feature>
<evidence type="ECO:0000259" key="8">
    <source>
        <dbReference type="PROSITE" id="PS50110"/>
    </source>
</evidence>
<dbReference type="SUPFAM" id="SSF55874">
    <property type="entry name" value="ATPase domain of HSP90 chaperone/DNA topoisomerase II/histidine kinase"/>
    <property type="match status" value="1"/>
</dbReference>
<evidence type="ECO:0000256" key="1">
    <source>
        <dbReference type="ARBA" id="ARBA00000085"/>
    </source>
</evidence>
<dbReference type="CDD" id="cd00082">
    <property type="entry name" value="HisKA"/>
    <property type="match status" value="1"/>
</dbReference>
<gene>
    <name evidence="10" type="ORF">SAMN02745165_03355</name>
</gene>
<dbReference type="InterPro" id="IPR001789">
    <property type="entry name" value="Sig_transdc_resp-reg_receiver"/>
</dbReference>
<dbReference type="PRINTS" id="PR00344">
    <property type="entry name" value="BCTRLSENSOR"/>
</dbReference>
<dbReference type="PROSITE" id="PS50113">
    <property type="entry name" value="PAC"/>
    <property type="match status" value="1"/>
</dbReference>
<evidence type="ECO:0000256" key="2">
    <source>
        <dbReference type="ARBA" id="ARBA00012438"/>
    </source>
</evidence>
<feature type="transmembrane region" description="Helical" evidence="6">
    <location>
        <begin position="6"/>
        <end position="24"/>
    </location>
</feature>
<dbReference type="PANTHER" id="PTHR43065">
    <property type="entry name" value="SENSOR HISTIDINE KINASE"/>
    <property type="match status" value="1"/>
</dbReference>
<dbReference type="SUPFAM" id="SSF52172">
    <property type="entry name" value="CheY-like"/>
    <property type="match status" value="1"/>
</dbReference>
<dbReference type="Pfam" id="PF02518">
    <property type="entry name" value="HATPase_c"/>
    <property type="match status" value="1"/>
</dbReference>
<dbReference type="InterPro" id="IPR036097">
    <property type="entry name" value="HisK_dim/P_sf"/>
</dbReference>
<sequence>MKNFRYTIIFNLLLVLFFCGFVYFQEAAAERKLQREIEFHADILAPSVWTLFTPLMEQYLTLAVKSNDYRQMQVTSQVDQNLLFYHHDLENFEKWLFDAGIIRLRKLSTPIVYKEQNIGHLKISAYNKNFYLYAYLSIVLILTSLLSWFVALLYRERKTLKIRVEEKTAELAENNQQLQNEIKERLIKEKALRESEQTFLALFDHSFQFIALLDLDCRVRKINKTALSFRDLQEKDIIGKQFWETPWWSHSEKLVQQLKDAFKIAAEGQVARFEAHSVQMREIYLDITIKPVFNEEGEVIFVIAEARDITEVRRAENELKQAQKMESVGTLAGGIAHDFNNILGGILGTLALLKLKRDKGQQLSEEKLFSSLDTITETALRAKDIVSQLLTLSRKYDLKLSQVNLYDILQNVLKIAENSFDKSISIDCQMSEQLPVKADSNSLEQVFLNLCINAAHAMTIMRSPGDAWGGELNIRVKSIYLDKQLGRKAGEYWCISIIDTGVGMDEANLKQIFVPFFTTKNKDAGTGLGLSMVYNIVKQHEGFIDVDSQPGKGSSFYIYLPICSDEKCRQVDESEVPLVSGEGLILIIDDEELIRSNAAELLEECGYQTMLAENGAQGIEIYRQQQGRVDAVLLDLVMPVMSGKETYAALKEIDPQVKVLLSSGFRQDTRVDEILAAGADGFIQKPYSFHQLSQAIGQLLN</sequence>
<reference evidence="10 11" key="1">
    <citation type="submission" date="2016-11" db="EMBL/GenBank/DDBJ databases">
        <authorList>
            <person name="Jaros S."/>
            <person name="Januszkiewicz K."/>
            <person name="Wedrychowicz H."/>
        </authorList>
    </citation>
    <scope>NUCLEOTIDE SEQUENCE [LARGE SCALE GENOMIC DNA]</scope>
    <source>
        <strain evidence="10 11">DSM 5091</strain>
    </source>
</reference>
<accession>A0A1M6MPQ7</accession>
<dbReference type="EC" id="2.7.13.3" evidence="2"/>
<keyword evidence="6" id="KW-0812">Transmembrane</keyword>
<dbReference type="SMART" id="SM00091">
    <property type="entry name" value="PAS"/>
    <property type="match status" value="1"/>
</dbReference>
<dbReference type="SUPFAM" id="SSF55785">
    <property type="entry name" value="PYP-like sensor domain (PAS domain)"/>
    <property type="match status" value="1"/>
</dbReference>
<keyword evidence="6" id="KW-0472">Membrane</keyword>
<dbReference type="STRING" id="1122189.SAMN02745165_03355"/>
<comment type="catalytic activity">
    <reaction evidence="1">
        <text>ATP + protein L-histidine = ADP + protein N-phospho-L-histidine.</text>
        <dbReference type="EC" id="2.7.13.3"/>
    </reaction>
</comment>
<dbReference type="PROSITE" id="PS50109">
    <property type="entry name" value="HIS_KIN"/>
    <property type="match status" value="1"/>
</dbReference>
<evidence type="ECO:0000256" key="3">
    <source>
        <dbReference type="ARBA" id="ARBA00022553"/>
    </source>
</evidence>
<dbReference type="RefSeq" id="WP_072909885.1">
    <property type="nucleotide sequence ID" value="NZ_FQZT01000020.1"/>
</dbReference>
<feature type="coiled-coil region" evidence="5">
    <location>
        <begin position="157"/>
        <end position="195"/>
    </location>
</feature>
<dbReference type="Proteomes" id="UP000184171">
    <property type="component" value="Unassembled WGS sequence"/>
</dbReference>
<keyword evidence="5" id="KW-0175">Coiled coil</keyword>
<evidence type="ECO:0000313" key="11">
    <source>
        <dbReference type="Proteomes" id="UP000184171"/>
    </source>
</evidence>
<dbReference type="SUPFAM" id="SSF47384">
    <property type="entry name" value="Homodimeric domain of signal transducing histidine kinase"/>
    <property type="match status" value="1"/>
</dbReference>
<dbReference type="SMART" id="SM00388">
    <property type="entry name" value="HisKA"/>
    <property type="match status" value="1"/>
</dbReference>
<feature type="domain" description="PAC" evidence="9">
    <location>
        <begin position="264"/>
        <end position="321"/>
    </location>
</feature>
<dbReference type="InterPro" id="IPR000700">
    <property type="entry name" value="PAS-assoc_C"/>
</dbReference>
<keyword evidence="11" id="KW-1185">Reference proteome</keyword>
<feature type="domain" description="Response regulatory" evidence="8">
    <location>
        <begin position="584"/>
        <end position="700"/>
    </location>
</feature>
<dbReference type="SMART" id="SM00387">
    <property type="entry name" value="HATPase_c"/>
    <property type="match status" value="1"/>
</dbReference>
<keyword evidence="6" id="KW-1133">Transmembrane helix</keyword>
<evidence type="ECO:0000259" key="7">
    <source>
        <dbReference type="PROSITE" id="PS50109"/>
    </source>
</evidence>
<dbReference type="OrthoDB" id="9812395at2"/>
<dbReference type="InterPro" id="IPR005467">
    <property type="entry name" value="His_kinase_dom"/>
</dbReference>
<dbReference type="InterPro" id="IPR013656">
    <property type="entry name" value="PAS_4"/>
</dbReference>
<evidence type="ECO:0000256" key="5">
    <source>
        <dbReference type="SAM" id="Coils"/>
    </source>
</evidence>
<dbReference type="Pfam" id="PF00072">
    <property type="entry name" value="Response_reg"/>
    <property type="match status" value="1"/>
</dbReference>
<dbReference type="InterPro" id="IPR004358">
    <property type="entry name" value="Sig_transdc_His_kin-like_C"/>
</dbReference>
<keyword evidence="3 4" id="KW-0597">Phosphoprotein</keyword>
<evidence type="ECO:0000259" key="9">
    <source>
        <dbReference type="PROSITE" id="PS50113"/>
    </source>
</evidence>
<dbReference type="Pfam" id="PF08448">
    <property type="entry name" value="PAS_4"/>
    <property type="match status" value="1"/>
</dbReference>
<evidence type="ECO:0000256" key="4">
    <source>
        <dbReference type="PROSITE-ProRule" id="PRU00169"/>
    </source>
</evidence>
<dbReference type="AlphaFoldDB" id="A0A1M6MPQ7"/>
<dbReference type="InterPro" id="IPR011006">
    <property type="entry name" value="CheY-like_superfamily"/>
</dbReference>
<protein>
    <recommendedName>
        <fullName evidence="2">histidine kinase</fullName>
        <ecNumber evidence="2">2.7.13.3</ecNumber>
    </recommendedName>
</protein>
<proteinExistence type="predicted"/>
<evidence type="ECO:0000256" key="6">
    <source>
        <dbReference type="SAM" id="Phobius"/>
    </source>
</evidence>
<dbReference type="InterPro" id="IPR000014">
    <property type="entry name" value="PAS"/>
</dbReference>